<dbReference type="SUPFAM" id="SSF46689">
    <property type="entry name" value="Homeodomain-like"/>
    <property type="match status" value="1"/>
</dbReference>
<evidence type="ECO:0000259" key="4">
    <source>
        <dbReference type="Pfam" id="PF00440"/>
    </source>
</evidence>
<dbReference type="InterPro" id="IPR001647">
    <property type="entry name" value="HTH_TetR"/>
</dbReference>
<reference evidence="6 7" key="2">
    <citation type="journal article" date="2017" name="Int. J. Syst. Evol. Microbiol.">
        <title>Rouxiella badensis sp. nov. and Rouxiella silvae sp. nov. isolated from peat bog soil in Germany and emendation of the genus description.</title>
        <authorList>
            <person name="Le Fleche-Mateos A."/>
            <person name="Kugler J.H."/>
            <person name="Hansen S.H."/>
            <person name="Syldatk C."/>
            <person name="Hausmann R."/>
            <person name="Lomprez F."/>
            <person name="Vandenbogaert M."/>
            <person name="Manuguerra J.C."/>
            <person name="Grimont P.A."/>
        </authorList>
    </citation>
    <scope>NUCLEOTIDE SEQUENCE [LARGE SCALE GENOMIC DNA]</scope>
    <source>
        <strain evidence="6 7">213</strain>
    </source>
</reference>
<dbReference type="Gene3D" id="1.10.10.60">
    <property type="entry name" value="Homeodomain-like"/>
    <property type="match status" value="1"/>
</dbReference>
<comment type="caution">
    <text evidence="5">The sequence shown here is derived from an EMBL/GenBank/DDBJ whole genome shotgun (WGS) entry which is preliminary data.</text>
</comment>
<dbReference type="SUPFAM" id="SSF48498">
    <property type="entry name" value="Tetracyclin repressor-like, C-terminal domain"/>
    <property type="match status" value="1"/>
</dbReference>
<evidence type="ECO:0000256" key="2">
    <source>
        <dbReference type="ARBA" id="ARBA00023125"/>
    </source>
</evidence>
<dbReference type="Proteomes" id="UP000705283">
    <property type="component" value="Unassembled WGS sequence"/>
</dbReference>
<dbReference type="PANTHER" id="PTHR47506">
    <property type="entry name" value="TRANSCRIPTIONAL REGULATORY PROTEIN"/>
    <property type="match status" value="1"/>
</dbReference>
<evidence type="ECO:0000313" key="7">
    <source>
        <dbReference type="Proteomes" id="UP000192722"/>
    </source>
</evidence>
<dbReference type="Pfam" id="PF00440">
    <property type="entry name" value="TetR_N"/>
    <property type="match status" value="1"/>
</dbReference>
<keyword evidence="7" id="KW-1185">Reference proteome</keyword>
<accession>A0AA41BX89</accession>
<evidence type="ECO:0000256" key="3">
    <source>
        <dbReference type="ARBA" id="ARBA00023163"/>
    </source>
</evidence>
<dbReference type="AlphaFoldDB" id="A0AA41BX89"/>
<reference evidence="6" key="1">
    <citation type="submission" date="2016-12" db="EMBL/GenBank/DDBJ databases">
        <authorList>
            <person name="Le Fleche-Mateos A."/>
        </authorList>
    </citation>
    <scope>NUCLEOTIDE SEQUENCE</scope>
    <source>
        <strain evidence="6">213</strain>
    </source>
</reference>
<dbReference type="Proteomes" id="UP000192722">
    <property type="component" value="Unassembled WGS sequence"/>
</dbReference>
<keyword evidence="1" id="KW-0805">Transcription regulation</keyword>
<dbReference type="Gene3D" id="1.10.357.10">
    <property type="entry name" value="Tetracycline Repressor, domain 2"/>
    <property type="match status" value="1"/>
</dbReference>
<evidence type="ECO:0000313" key="6">
    <source>
        <dbReference type="EMBL" id="ORJ19364.1"/>
    </source>
</evidence>
<dbReference type="RefSeq" id="WP_055771966.1">
    <property type="nucleotide sequence ID" value="NZ_CBCSCF010000001.1"/>
</dbReference>
<evidence type="ECO:0000256" key="1">
    <source>
        <dbReference type="ARBA" id="ARBA00023015"/>
    </source>
</evidence>
<dbReference type="InterPro" id="IPR009057">
    <property type="entry name" value="Homeodomain-like_sf"/>
</dbReference>
<keyword evidence="3" id="KW-0804">Transcription</keyword>
<name>A0AA41BX89_9GAMM</name>
<reference evidence="5" key="4">
    <citation type="submission" date="2022-09" db="EMBL/GenBank/DDBJ databases">
        <title>Rouxiella aceris sp. nov., isolated from tree sap and emended description of the genus Rhouxiella.</title>
        <authorList>
            <person name="Kim I.S."/>
        </authorList>
    </citation>
    <scope>NUCLEOTIDE SEQUENCE</scope>
    <source>
        <strain evidence="5">SAP-2</strain>
    </source>
</reference>
<sequence>MRTGRPRQFDRNLAVQQAMHLFWQNGYESTSLAQLKAAIGQGITAPSFYAAFGSKEALFRETVSCYMNSHGRVTEPLWDESLSPREAIQRAMRQSARMQCEQTHPPGCMVALGVMSACSAENQQVMKPLEDSRHRTRQGLKACLKRAMDDGELSSSTDIAGLTALFDSFLLGISTLVRDGVTLDDIEAGITQVMKLWDVNKHTYG</sequence>
<keyword evidence="2" id="KW-0238">DNA-binding</keyword>
<feature type="domain" description="HTH tetR-type" evidence="4">
    <location>
        <begin position="17"/>
        <end position="61"/>
    </location>
</feature>
<proteinExistence type="predicted"/>
<gene>
    <name evidence="6" type="ORF">BS639_20360</name>
    <name evidence="5" type="ORF">ITX54_11840</name>
</gene>
<evidence type="ECO:0000313" key="5">
    <source>
        <dbReference type="EMBL" id="MBF6637348.1"/>
    </source>
</evidence>
<dbReference type="GO" id="GO:0003677">
    <property type="term" value="F:DNA binding"/>
    <property type="evidence" value="ECO:0007669"/>
    <property type="project" value="UniProtKB-KW"/>
</dbReference>
<dbReference type="PANTHER" id="PTHR47506:SF1">
    <property type="entry name" value="HTH-TYPE TRANSCRIPTIONAL REGULATOR YJDC"/>
    <property type="match status" value="1"/>
</dbReference>
<dbReference type="EMBL" id="MRWD01000061">
    <property type="protein sequence ID" value="ORJ19364.1"/>
    <property type="molecule type" value="Genomic_DNA"/>
</dbReference>
<dbReference type="EMBL" id="JADMKS010000004">
    <property type="protein sequence ID" value="MBF6637348.1"/>
    <property type="molecule type" value="Genomic_DNA"/>
</dbReference>
<reference evidence="5" key="3">
    <citation type="submission" date="2020-11" db="EMBL/GenBank/DDBJ databases">
        <authorList>
            <person name="Lee S.D."/>
        </authorList>
    </citation>
    <scope>NUCLEOTIDE SEQUENCE</scope>
    <source>
        <strain evidence="5">SAP-2</strain>
    </source>
</reference>
<protein>
    <submittedName>
        <fullName evidence="6">TetR family transcriptional regulator</fullName>
    </submittedName>
    <submittedName>
        <fullName evidence="5">TetR/AcrR family transcriptional regulator</fullName>
    </submittedName>
</protein>
<organism evidence="5 8">
    <name type="scientific">Rouxiella silvae</name>
    <dbReference type="NCBI Taxonomy" id="1646373"/>
    <lineage>
        <taxon>Bacteria</taxon>
        <taxon>Pseudomonadati</taxon>
        <taxon>Pseudomonadota</taxon>
        <taxon>Gammaproteobacteria</taxon>
        <taxon>Enterobacterales</taxon>
        <taxon>Yersiniaceae</taxon>
        <taxon>Rouxiella</taxon>
    </lineage>
</organism>
<dbReference type="InterPro" id="IPR036271">
    <property type="entry name" value="Tet_transcr_reg_TetR-rel_C_sf"/>
</dbReference>
<evidence type="ECO:0000313" key="8">
    <source>
        <dbReference type="Proteomes" id="UP000705283"/>
    </source>
</evidence>